<accession>A0A1I2D3W8</accession>
<dbReference type="GO" id="GO:0004029">
    <property type="term" value="F:aldehyde dehydrogenase (NAD+) activity"/>
    <property type="evidence" value="ECO:0007669"/>
    <property type="project" value="TreeGrafter"/>
</dbReference>
<sequence>MKIFLTGVTGYIGGSVAKSLLEAGHSVYGLTRSTEQAAAVKEMGVEPVIGSLEDTDMLTQYAQLSDAVIHTADSGHRLAIDTFIRALHGSGKAFVHTSGSGVIGDDAKGEYESQQIYDEDTPFVPIDPQKERVMINEQVRKAGVEQGIRSIVIAPSMIYGTALGLPRESVQLPLIIRKSKEMGAGVYIGEGVNRWSNVHIKDLAELYLLAVENAPAGSFFFAENGEQSYKELAHFVSEALGYGGHTASWSMEEAVGEWGGVARYALATNSRVRAVHARKMLEWEPTGESIQSWISNNV</sequence>
<evidence type="ECO:0000313" key="3">
    <source>
        <dbReference type="Proteomes" id="UP000183410"/>
    </source>
</evidence>
<dbReference type="Gene3D" id="3.40.50.720">
    <property type="entry name" value="NAD(P)-binding Rossmann-like Domain"/>
    <property type="match status" value="1"/>
</dbReference>
<dbReference type="AlphaFoldDB" id="A0A1I2D3W8"/>
<dbReference type="InterPro" id="IPR001509">
    <property type="entry name" value="Epimerase_deHydtase"/>
</dbReference>
<proteinExistence type="predicted"/>
<evidence type="ECO:0000259" key="1">
    <source>
        <dbReference type="Pfam" id="PF01370"/>
    </source>
</evidence>
<dbReference type="GO" id="GO:0005737">
    <property type="term" value="C:cytoplasm"/>
    <property type="evidence" value="ECO:0007669"/>
    <property type="project" value="TreeGrafter"/>
</dbReference>
<dbReference type="InterPro" id="IPR036291">
    <property type="entry name" value="NAD(P)-bd_dom_sf"/>
</dbReference>
<dbReference type="Proteomes" id="UP000183410">
    <property type="component" value="Unassembled WGS sequence"/>
</dbReference>
<protein>
    <submittedName>
        <fullName evidence="2">Nucleoside-diphosphate-sugar epimerase</fullName>
    </submittedName>
</protein>
<dbReference type="OrthoDB" id="9807212at2"/>
<organism evidence="2 3">
    <name type="scientific">Paenibacillus algorifonticola</name>
    <dbReference type="NCBI Taxonomy" id="684063"/>
    <lineage>
        <taxon>Bacteria</taxon>
        <taxon>Bacillati</taxon>
        <taxon>Bacillota</taxon>
        <taxon>Bacilli</taxon>
        <taxon>Bacillales</taxon>
        <taxon>Paenibacillaceae</taxon>
        <taxon>Paenibacillus</taxon>
    </lineage>
</organism>
<name>A0A1I2D3W8_9BACL</name>
<dbReference type="RefSeq" id="WP_046231771.1">
    <property type="nucleotide sequence ID" value="NZ_FONN01000006.1"/>
</dbReference>
<feature type="domain" description="NAD-dependent epimerase/dehydratase" evidence="1">
    <location>
        <begin position="3"/>
        <end position="214"/>
    </location>
</feature>
<reference evidence="3" key="1">
    <citation type="submission" date="2016-10" db="EMBL/GenBank/DDBJ databases">
        <authorList>
            <person name="Varghese N."/>
            <person name="Submissions S."/>
        </authorList>
    </citation>
    <scope>NUCLEOTIDE SEQUENCE [LARGE SCALE GENOMIC DNA]</scope>
    <source>
        <strain evidence="3">CGMCC 1.10223</strain>
    </source>
</reference>
<dbReference type="PANTHER" id="PTHR48079:SF6">
    <property type="entry name" value="NAD(P)-BINDING DOMAIN-CONTAINING PROTEIN-RELATED"/>
    <property type="match status" value="1"/>
</dbReference>
<gene>
    <name evidence="2" type="ORF">SAMN04487969_10695</name>
</gene>
<evidence type="ECO:0000313" key="2">
    <source>
        <dbReference type="EMBL" id="SFE75228.1"/>
    </source>
</evidence>
<dbReference type="PANTHER" id="PTHR48079">
    <property type="entry name" value="PROTEIN YEEZ"/>
    <property type="match status" value="1"/>
</dbReference>
<dbReference type="EMBL" id="FONN01000006">
    <property type="protein sequence ID" value="SFE75228.1"/>
    <property type="molecule type" value="Genomic_DNA"/>
</dbReference>
<keyword evidence="3" id="KW-1185">Reference proteome</keyword>
<dbReference type="InterPro" id="IPR051783">
    <property type="entry name" value="NAD(P)-dependent_oxidoreduct"/>
</dbReference>
<dbReference type="Pfam" id="PF01370">
    <property type="entry name" value="Epimerase"/>
    <property type="match status" value="1"/>
</dbReference>
<dbReference type="SUPFAM" id="SSF51735">
    <property type="entry name" value="NAD(P)-binding Rossmann-fold domains"/>
    <property type="match status" value="1"/>
</dbReference>